<protein>
    <submittedName>
        <fullName evidence="1">Uncharacterized protein</fullName>
    </submittedName>
</protein>
<proteinExistence type="predicted"/>
<reference evidence="1" key="1">
    <citation type="submission" date="2023-02" db="EMBL/GenBank/DDBJ databases">
        <title>Draft Whole-Genome Sequences of Bacillus Strains of Potential Probiotic for Poultry.</title>
        <authorList>
            <person name="Ma L.M."/>
            <person name="Lopez-Guerra N."/>
            <person name="Zhang G."/>
        </authorList>
    </citation>
    <scope>NUCLEOTIDE SEQUENCE</scope>
    <source>
        <strain evidence="1">OSU1013-24</strain>
    </source>
</reference>
<comment type="caution">
    <text evidence="1">The sequence shown here is derived from an EMBL/GenBank/DDBJ whole genome shotgun (WGS) entry which is preliminary data.</text>
</comment>
<evidence type="ECO:0000313" key="1">
    <source>
        <dbReference type="EMBL" id="MDF4195404.1"/>
    </source>
</evidence>
<evidence type="ECO:0000313" key="2">
    <source>
        <dbReference type="Proteomes" id="UP001222377"/>
    </source>
</evidence>
<sequence length="44" mass="4758">MTACHGFMSLFKQGQPHHTAAAQTPKEALIGKDLAMTIDTKTTK</sequence>
<dbReference type="AlphaFoldDB" id="A0AAP4DJG1"/>
<name>A0AAP4DJG1_BACAM</name>
<dbReference type="RefSeq" id="WP_021495310.1">
    <property type="nucleotide sequence ID" value="NZ_CP041691.1"/>
</dbReference>
<dbReference type="Proteomes" id="UP001222377">
    <property type="component" value="Unassembled WGS sequence"/>
</dbReference>
<accession>A0AAP4DJG1</accession>
<gene>
    <name evidence="1" type="ORF">PV946_16820</name>
</gene>
<organism evidence="1 2">
    <name type="scientific">Bacillus amyloliquefaciens</name>
    <name type="common">Bacillus velezensis</name>
    <dbReference type="NCBI Taxonomy" id="1390"/>
    <lineage>
        <taxon>Bacteria</taxon>
        <taxon>Bacillati</taxon>
        <taxon>Bacillota</taxon>
        <taxon>Bacilli</taxon>
        <taxon>Bacillales</taxon>
        <taxon>Bacillaceae</taxon>
        <taxon>Bacillus</taxon>
        <taxon>Bacillus amyloliquefaciens group</taxon>
    </lineage>
</organism>
<dbReference type="EMBL" id="JARKHX010000005">
    <property type="protein sequence ID" value="MDF4195404.1"/>
    <property type="molecule type" value="Genomic_DNA"/>
</dbReference>